<accession>A0A5E6X5T7</accession>
<dbReference type="InterPro" id="IPR045390">
    <property type="entry name" value="ABC-3C_MC3"/>
</dbReference>
<gene>
    <name evidence="1" type="ORF">PS652_02912</name>
    <name evidence="2" type="ORF">PS652_05127</name>
</gene>
<evidence type="ECO:0000313" key="2">
    <source>
        <dbReference type="EMBL" id="VVN36095.1"/>
    </source>
</evidence>
<dbReference type="RefSeq" id="WP_150777065.1">
    <property type="nucleotide sequence ID" value="NZ_OZ024668.1"/>
</dbReference>
<dbReference type="AlphaFoldDB" id="A0A5E6X5T7"/>
<dbReference type="Proteomes" id="UP000326595">
    <property type="component" value="Chromosome"/>
</dbReference>
<dbReference type="EMBL" id="CABVHG010000047">
    <property type="protein sequence ID" value="VVN36095.1"/>
    <property type="molecule type" value="Genomic_DNA"/>
</dbReference>
<evidence type="ECO:0000313" key="1">
    <source>
        <dbReference type="EMBL" id="CAK9890079.1"/>
    </source>
</evidence>
<dbReference type="Pfam" id="PF20131">
    <property type="entry name" value="MC3"/>
    <property type="match status" value="1"/>
</dbReference>
<sequence length="168" mass="18879">MNRPYLDRYVVHNSSLSCFLLTLFVQQYELEASEHPLDLLKLKLVLPLAWDEASRVALCSRNARSKLDAILRESPELKVDLVQRVASRAAVTVQGLNLAVSTKLLAVTPRENDLPVFNNLIARWPKGTKSALPKEMVSTINRLANWYAGVDTPTLIKLFFGIPNEISH</sequence>
<protein>
    <submittedName>
        <fullName evidence="2">Uncharacterized protein</fullName>
    </submittedName>
</protein>
<evidence type="ECO:0000313" key="3">
    <source>
        <dbReference type="Proteomes" id="UP000326595"/>
    </source>
</evidence>
<dbReference type="EMBL" id="OZ024668">
    <property type="protein sequence ID" value="CAK9890079.1"/>
    <property type="molecule type" value="Genomic_DNA"/>
</dbReference>
<proteinExistence type="predicted"/>
<name>A0A5E6X5T7_PSEFL</name>
<reference evidence="1 3" key="2">
    <citation type="submission" date="2024-03" db="EMBL/GenBank/DDBJ databases">
        <authorList>
            <person name="Alaster D. Moffat"/>
            <person name="Govind Chandra"/>
            <person name="Andrew W. Truman"/>
        </authorList>
    </citation>
    <scope>NUCLEOTIDE SEQUENCE [LARGE SCALE GENOMIC DNA]</scope>
    <source>
        <strain evidence="1">PS652</strain>
    </source>
</reference>
<reference evidence="2" key="1">
    <citation type="submission" date="2019-09" db="EMBL/GenBank/DDBJ databases">
        <authorList>
            <person name="Chandra G."/>
            <person name="Truman W A."/>
        </authorList>
    </citation>
    <scope>NUCLEOTIDE SEQUENCE [LARGE SCALE GENOMIC DNA]</scope>
    <source>
        <strain evidence="2">PS652</strain>
    </source>
</reference>
<organism evidence="2">
    <name type="scientific">Pseudomonas fluorescens</name>
    <dbReference type="NCBI Taxonomy" id="294"/>
    <lineage>
        <taxon>Bacteria</taxon>
        <taxon>Pseudomonadati</taxon>
        <taxon>Pseudomonadota</taxon>
        <taxon>Gammaproteobacteria</taxon>
        <taxon>Pseudomonadales</taxon>
        <taxon>Pseudomonadaceae</taxon>
        <taxon>Pseudomonas</taxon>
    </lineage>
</organism>